<gene>
    <name evidence="2" type="ORF">SQ03_30740</name>
</gene>
<reference evidence="2 3" key="1">
    <citation type="submission" date="2015-01" db="EMBL/GenBank/DDBJ databases">
        <title>Genome sequencing of Methylobacterium platani JCM14648 type strain.</title>
        <authorList>
            <person name="Chaudhry V."/>
            <person name="Patil P.B."/>
        </authorList>
    </citation>
    <scope>NUCLEOTIDE SEQUENCE [LARGE SCALE GENOMIC DNA]</scope>
    <source>
        <strain evidence="2 3">JCM 14648</strain>
    </source>
</reference>
<dbReference type="EMBL" id="JXOD01000417">
    <property type="protein sequence ID" value="KMO10283.1"/>
    <property type="molecule type" value="Genomic_DNA"/>
</dbReference>
<dbReference type="Proteomes" id="UP000035947">
    <property type="component" value="Unassembled WGS sequence"/>
</dbReference>
<evidence type="ECO:0000313" key="3">
    <source>
        <dbReference type="Proteomes" id="UP000035947"/>
    </source>
</evidence>
<name>A0ABR5GNK7_9HYPH</name>
<evidence type="ECO:0000313" key="2">
    <source>
        <dbReference type="EMBL" id="KMO10283.1"/>
    </source>
</evidence>
<protein>
    <submittedName>
        <fullName evidence="2">Uncharacterized protein</fullName>
    </submittedName>
</protein>
<feature type="region of interest" description="Disordered" evidence="1">
    <location>
        <begin position="46"/>
        <end position="66"/>
    </location>
</feature>
<organism evidence="2 3">
    <name type="scientific">Methylobacterium platani JCM 14648</name>
    <dbReference type="NCBI Taxonomy" id="1295136"/>
    <lineage>
        <taxon>Bacteria</taxon>
        <taxon>Pseudomonadati</taxon>
        <taxon>Pseudomonadota</taxon>
        <taxon>Alphaproteobacteria</taxon>
        <taxon>Hyphomicrobiales</taxon>
        <taxon>Methylobacteriaceae</taxon>
        <taxon>Methylobacterium</taxon>
    </lineage>
</organism>
<keyword evidence="3" id="KW-1185">Reference proteome</keyword>
<accession>A0ABR5GNK7</accession>
<comment type="caution">
    <text evidence="2">The sequence shown here is derived from an EMBL/GenBank/DDBJ whole genome shotgun (WGS) entry which is preliminary data.</text>
</comment>
<sequence length="75" mass="8465">MFREVAEQGFFDPPALVFRACRHQHVVREEERDAALGEDTRQLVEQPSENEVGRRGALQQATRAAPPCQCAVYPV</sequence>
<evidence type="ECO:0000256" key="1">
    <source>
        <dbReference type="SAM" id="MobiDB-lite"/>
    </source>
</evidence>
<proteinExistence type="predicted"/>